<feature type="region of interest" description="Disordered" evidence="1">
    <location>
        <begin position="570"/>
        <end position="596"/>
    </location>
</feature>
<organism evidence="2 3">
    <name type="scientific">Mycena alexandri</name>
    <dbReference type="NCBI Taxonomy" id="1745969"/>
    <lineage>
        <taxon>Eukaryota</taxon>
        <taxon>Fungi</taxon>
        <taxon>Dikarya</taxon>
        <taxon>Basidiomycota</taxon>
        <taxon>Agaricomycotina</taxon>
        <taxon>Agaricomycetes</taxon>
        <taxon>Agaricomycetidae</taxon>
        <taxon>Agaricales</taxon>
        <taxon>Marasmiineae</taxon>
        <taxon>Mycenaceae</taxon>
        <taxon>Mycena</taxon>
    </lineage>
</organism>
<proteinExistence type="predicted"/>
<dbReference type="AlphaFoldDB" id="A0AAD6WR91"/>
<feature type="region of interest" description="Disordered" evidence="1">
    <location>
        <begin position="495"/>
        <end position="558"/>
    </location>
</feature>
<feature type="compositionally biased region" description="Acidic residues" evidence="1">
    <location>
        <begin position="520"/>
        <end position="536"/>
    </location>
</feature>
<evidence type="ECO:0000313" key="3">
    <source>
        <dbReference type="Proteomes" id="UP001218188"/>
    </source>
</evidence>
<accession>A0AAD6WR91</accession>
<reference evidence="2" key="1">
    <citation type="submission" date="2023-03" db="EMBL/GenBank/DDBJ databases">
        <title>Massive genome expansion in bonnet fungi (Mycena s.s.) driven by repeated elements and novel gene families across ecological guilds.</title>
        <authorList>
            <consortium name="Lawrence Berkeley National Laboratory"/>
            <person name="Harder C.B."/>
            <person name="Miyauchi S."/>
            <person name="Viragh M."/>
            <person name="Kuo A."/>
            <person name="Thoen E."/>
            <person name="Andreopoulos B."/>
            <person name="Lu D."/>
            <person name="Skrede I."/>
            <person name="Drula E."/>
            <person name="Henrissat B."/>
            <person name="Morin E."/>
            <person name="Kohler A."/>
            <person name="Barry K."/>
            <person name="LaButti K."/>
            <person name="Morin E."/>
            <person name="Salamov A."/>
            <person name="Lipzen A."/>
            <person name="Mereny Z."/>
            <person name="Hegedus B."/>
            <person name="Baldrian P."/>
            <person name="Stursova M."/>
            <person name="Weitz H."/>
            <person name="Taylor A."/>
            <person name="Grigoriev I.V."/>
            <person name="Nagy L.G."/>
            <person name="Martin F."/>
            <person name="Kauserud H."/>
        </authorList>
    </citation>
    <scope>NUCLEOTIDE SEQUENCE</scope>
    <source>
        <strain evidence="2">CBHHK200</strain>
    </source>
</reference>
<dbReference type="Proteomes" id="UP001218188">
    <property type="component" value="Unassembled WGS sequence"/>
</dbReference>
<keyword evidence="3" id="KW-1185">Reference proteome</keyword>
<evidence type="ECO:0000256" key="1">
    <source>
        <dbReference type="SAM" id="MobiDB-lite"/>
    </source>
</evidence>
<protein>
    <submittedName>
        <fullName evidence="2">Ribonuclease H-like domain-containing protein</fullName>
    </submittedName>
</protein>
<gene>
    <name evidence="2" type="ORF">C8F04DRAFT_1214808</name>
</gene>
<dbReference type="SUPFAM" id="SSF53098">
    <property type="entry name" value="Ribonuclease H-like"/>
    <property type="match status" value="1"/>
</dbReference>
<dbReference type="InterPro" id="IPR012337">
    <property type="entry name" value="RNaseH-like_sf"/>
</dbReference>
<sequence length="596" mass="67307">MIRTDGWKDDSRNPVIGTNVATSTKVIWYFSYLPLDLVQANGHKKDGDSMCAAFEVMIVKVEATYRCYVVLFVCDNDGGSQRGRKNLGVKRPWLFIVPCCAHQGQLILGDYLTVNVEASEIAEKAIELIHWILSHDRVRKIFDDAQFVKNFVVLVYLLANLTRWTTHYIAFRRLLHLRIALRYAVYIHRPEILAAQLGVEKNKKAILKITAQVNTQCDLIEDNTFWTSLERVVDDMEPICYATNINQADRTRPDQVLLTFAGLFFHFGRHPNRSVSKGMLARIEKRWAALDQPLFVLCLILNPYEGLGRFGDKSEINVFVLSLELVSLYHRVRSRPTASPRSAAHIAGDRAREHELSTSFMQYMAGTGPFQAWRANKEQFQTQHPDEPHLVWENFKATDGVKELARFAILLLGLVVNQASTERTFSDCKIKKTRLRNRLGTVKLGKMSKVTLILSSDIRQENLTAGLIHERAARNVHDPAKVSGLLSVPMYADALDPDEDEEGKPRSNLVRTAGGWRAEEQEEELLANVTDEEESGVDSGPEPKAQKPPRKPKSFFSALPRTFTREALLMQLLAAEESDESPDDGALSGSGDEFEP</sequence>
<dbReference type="EMBL" id="JARJCM010000366">
    <property type="protein sequence ID" value="KAJ7018009.1"/>
    <property type="molecule type" value="Genomic_DNA"/>
</dbReference>
<comment type="caution">
    <text evidence="2">The sequence shown here is derived from an EMBL/GenBank/DDBJ whole genome shotgun (WGS) entry which is preliminary data.</text>
</comment>
<name>A0AAD6WR91_9AGAR</name>
<evidence type="ECO:0000313" key="2">
    <source>
        <dbReference type="EMBL" id="KAJ7018009.1"/>
    </source>
</evidence>